<evidence type="ECO:0000313" key="3">
    <source>
        <dbReference type="EMBL" id="RDI26979.1"/>
    </source>
</evidence>
<keyword evidence="1" id="KW-0812">Transmembrane</keyword>
<name>A0A370FKS5_9BURK</name>
<accession>A0A370FKS5</accession>
<comment type="caution">
    <text evidence="3">The sequence shown here is derived from an EMBL/GenBank/DDBJ whole genome shotgun (WGS) entry which is preliminary data.</text>
</comment>
<dbReference type="Proteomes" id="UP000255265">
    <property type="component" value="Unassembled WGS sequence"/>
</dbReference>
<gene>
    <name evidence="3" type="ORF">DFR41_10211</name>
</gene>
<dbReference type="OrthoDB" id="8688629at2"/>
<reference evidence="3 4" key="1">
    <citation type="submission" date="2018-07" db="EMBL/GenBank/DDBJ databases">
        <title>Genomic Encyclopedia of Type Strains, Phase IV (KMG-IV): sequencing the most valuable type-strain genomes for metagenomic binning, comparative biology and taxonomic classification.</title>
        <authorList>
            <person name="Goeker M."/>
        </authorList>
    </citation>
    <scope>NUCLEOTIDE SEQUENCE [LARGE SCALE GENOMIC DNA]</scope>
    <source>
        <strain evidence="3 4">DSM 21352</strain>
    </source>
</reference>
<evidence type="ECO:0000313" key="4">
    <source>
        <dbReference type="Proteomes" id="UP000255265"/>
    </source>
</evidence>
<keyword evidence="1" id="KW-1133">Transmembrane helix</keyword>
<dbReference type="RefSeq" id="WP_114802223.1">
    <property type="nucleotide sequence ID" value="NZ_QQAV01000002.1"/>
</dbReference>
<dbReference type="AlphaFoldDB" id="A0A370FKS5"/>
<dbReference type="EMBL" id="QQAV01000002">
    <property type="protein sequence ID" value="RDI26979.1"/>
    <property type="molecule type" value="Genomic_DNA"/>
</dbReference>
<evidence type="ECO:0000256" key="1">
    <source>
        <dbReference type="SAM" id="Phobius"/>
    </source>
</evidence>
<evidence type="ECO:0000259" key="2">
    <source>
        <dbReference type="Pfam" id="PF07811"/>
    </source>
</evidence>
<feature type="domain" description="TadE-like" evidence="2">
    <location>
        <begin position="22"/>
        <end position="64"/>
    </location>
</feature>
<keyword evidence="4" id="KW-1185">Reference proteome</keyword>
<feature type="transmembrane region" description="Helical" evidence="1">
    <location>
        <begin position="28"/>
        <end position="51"/>
    </location>
</feature>
<keyword evidence="1" id="KW-0472">Membrane</keyword>
<dbReference type="Pfam" id="PF07811">
    <property type="entry name" value="TadE"/>
    <property type="match status" value="1"/>
</dbReference>
<dbReference type="InterPro" id="IPR012495">
    <property type="entry name" value="TadE-like_dom"/>
</dbReference>
<organism evidence="3 4">
    <name type="scientific">Pseudacidovorax intermedius</name>
    <dbReference type="NCBI Taxonomy" id="433924"/>
    <lineage>
        <taxon>Bacteria</taxon>
        <taxon>Pseudomonadati</taxon>
        <taxon>Pseudomonadota</taxon>
        <taxon>Betaproteobacteria</taxon>
        <taxon>Burkholderiales</taxon>
        <taxon>Comamonadaceae</taxon>
        <taxon>Pseudacidovorax</taxon>
    </lineage>
</organism>
<protein>
    <submittedName>
        <fullName evidence="3">Flp pilus assembly protein TadG</fullName>
    </submittedName>
</protein>
<sequence length="158" mass="16992">MPRTARPRVHAPRPRAARVQRGVYSLEYAMVFLLFFALIYTIVCSAIVFTFRFGLQNAAEDGARAALRYQPTLAARQAAASTEATRKATGWLPVAPTVASRVVYENGSSCDAQLANRCSIEVTVSAPGLQAVLPPFPGFALPDVVAAQARVLLDGRSL</sequence>
<proteinExistence type="predicted"/>